<accession>A0ACA9Q8A1</accession>
<organism evidence="1 2">
    <name type="scientific">Dentiscutata heterogama</name>
    <dbReference type="NCBI Taxonomy" id="1316150"/>
    <lineage>
        <taxon>Eukaryota</taxon>
        <taxon>Fungi</taxon>
        <taxon>Fungi incertae sedis</taxon>
        <taxon>Mucoromycota</taxon>
        <taxon>Glomeromycotina</taxon>
        <taxon>Glomeromycetes</taxon>
        <taxon>Diversisporales</taxon>
        <taxon>Gigasporaceae</taxon>
        <taxon>Dentiscutata</taxon>
    </lineage>
</organism>
<dbReference type="EMBL" id="CAJVPU010041492">
    <property type="protein sequence ID" value="CAG8741648.1"/>
    <property type="molecule type" value="Genomic_DNA"/>
</dbReference>
<proteinExistence type="predicted"/>
<reference evidence="1" key="1">
    <citation type="submission" date="2021-06" db="EMBL/GenBank/DDBJ databases">
        <authorList>
            <person name="Kallberg Y."/>
            <person name="Tangrot J."/>
            <person name="Rosling A."/>
        </authorList>
    </citation>
    <scope>NUCLEOTIDE SEQUENCE</scope>
    <source>
        <strain evidence="1">IL203A</strain>
    </source>
</reference>
<dbReference type="Proteomes" id="UP000789702">
    <property type="component" value="Unassembled WGS sequence"/>
</dbReference>
<gene>
    <name evidence="1" type="ORF">DHETER_LOCUS14087</name>
</gene>
<evidence type="ECO:0000313" key="2">
    <source>
        <dbReference type="Proteomes" id="UP000789702"/>
    </source>
</evidence>
<keyword evidence="2" id="KW-1185">Reference proteome</keyword>
<comment type="caution">
    <text evidence="1">The sequence shown here is derived from an EMBL/GenBank/DDBJ whole genome shotgun (WGS) entry which is preliminary data.</text>
</comment>
<sequence>WRKNEIKEDLSKVGLITELDDLQRKQEEITKLYIKLDAINKISGKLITIKE</sequence>
<feature type="non-terminal residue" evidence="1">
    <location>
        <position position="1"/>
    </location>
</feature>
<evidence type="ECO:0000313" key="1">
    <source>
        <dbReference type="EMBL" id="CAG8741648.1"/>
    </source>
</evidence>
<protein>
    <submittedName>
        <fullName evidence="1">5259_t:CDS:1</fullName>
    </submittedName>
</protein>
<name>A0ACA9Q8A1_9GLOM</name>